<comment type="similarity">
    <text evidence="1">Belongs to the universal stress protein A family.</text>
</comment>
<dbReference type="Proteomes" id="UP000249239">
    <property type="component" value="Unassembled WGS sequence"/>
</dbReference>
<dbReference type="Pfam" id="PF00582">
    <property type="entry name" value="Usp"/>
    <property type="match status" value="2"/>
</dbReference>
<dbReference type="OrthoDB" id="1522603at2"/>
<dbReference type="SUPFAM" id="SSF52402">
    <property type="entry name" value="Adenine nucleotide alpha hydrolases-like"/>
    <property type="match status" value="2"/>
</dbReference>
<organism evidence="3 4">
    <name type="scientific">Breznakibacter xylanolyticus</name>
    <dbReference type="NCBI Taxonomy" id="990"/>
    <lineage>
        <taxon>Bacteria</taxon>
        <taxon>Pseudomonadati</taxon>
        <taxon>Bacteroidota</taxon>
        <taxon>Bacteroidia</taxon>
        <taxon>Marinilabiliales</taxon>
        <taxon>Marinilabiliaceae</taxon>
        <taxon>Breznakibacter</taxon>
    </lineage>
</organism>
<evidence type="ECO:0000259" key="2">
    <source>
        <dbReference type="Pfam" id="PF00582"/>
    </source>
</evidence>
<comment type="caution">
    <text evidence="3">The sequence shown here is derived from an EMBL/GenBank/DDBJ whole genome shotgun (WGS) entry which is preliminary data.</text>
</comment>
<dbReference type="InterPro" id="IPR014729">
    <property type="entry name" value="Rossmann-like_a/b/a_fold"/>
</dbReference>
<feature type="domain" description="UspA" evidence="2">
    <location>
        <begin position="1"/>
        <end position="142"/>
    </location>
</feature>
<keyword evidence="4" id="KW-1185">Reference proteome</keyword>
<dbReference type="InterPro" id="IPR006016">
    <property type="entry name" value="UspA"/>
</dbReference>
<dbReference type="Gene3D" id="3.40.50.620">
    <property type="entry name" value="HUPs"/>
    <property type="match status" value="2"/>
</dbReference>
<protein>
    <submittedName>
        <fullName evidence="3">Nucleotide-binding universal stress UspA family protein</fullName>
    </submittedName>
</protein>
<accession>A0A2W7N8L4</accession>
<dbReference type="PANTHER" id="PTHR46268:SF6">
    <property type="entry name" value="UNIVERSAL STRESS PROTEIN UP12"/>
    <property type="match status" value="1"/>
</dbReference>
<evidence type="ECO:0000256" key="1">
    <source>
        <dbReference type="ARBA" id="ARBA00008791"/>
    </source>
</evidence>
<dbReference type="InterPro" id="IPR006015">
    <property type="entry name" value="Universal_stress_UspA"/>
</dbReference>
<dbReference type="CDD" id="cd00293">
    <property type="entry name" value="USP-like"/>
    <property type="match status" value="1"/>
</dbReference>
<reference evidence="3 4" key="1">
    <citation type="submission" date="2018-06" db="EMBL/GenBank/DDBJ databases">
        <title>Genomic Encyclopedia of Archaeal and Bacterial Type Strains, Phase II (KMG-II): from individual species to whole genera.</title>
        <authorList>
            <person name="Goeker M."/>
        </authorList>
    </citation>
    <scope>NUCLEOTIDE SEQUENCE [LARGE SCALE GENOMIC DNA]</scope>
    <source>
        <strain evidence="3 4">DSM 6779</strain>
    </source>
</reference>
<name>A0A2W7N8L4_9BACT</name>
<dbReference type="RefSeq" id="WP_111446217.1">
    <property type="nucleotide sequence ID" value="NZ_QKZK01000019.1"/>
</dbReference>
<dbReference type="PRINTS" id="PR01438">
    <property type="entry name" value="UNVRSLSTRESS"/>
</dbReference>
<evidence type="ECO:0000313" key="4">
    <source>
        <dbReference type="Proteomes" id="UP000249239"/>
    </source>
</evidence>
<proteinExistence type="inferred from homology"/>
<sequence length="280" mass="31482">MKRVLVPIDFSEASLKALEFGVEMANRLKANLRIMHVVTGKNYAPFFDPTHNAELRIDGMAEHWMEKLTHDFTPKYTVHGGNFDYKVREGNVTREICNQAKYDDSSIIIVGSHGISGFEDKWIGSNAYRLVSNAPCPVMLVRKQTVWKEFQRIVIPLTVKKDSRLKVPIVTGVAKLFGAKVFIAGLKQSSFKYLLVGIRVAIRQVQNFIETKAGLETESTILSGKDKPKILLDYAQSVNADLIAINIHNDNNPLAEIIRPFANDVINYSEIPVLVVPTRE</sequence>
<dbReference type="PANTHER" id="PTHR46268">
    <property type="entry name" value="STRESS RESPONSE PROTEIN NHAX"/>
    <property type="match status" value="1"/>
</dbReference>
<gene>
    <name evidence="3" type="ORF">LX69_02363</name>
</gene>
<feature type="domain" description="UspA" evidence="2">
    <location>
        <begin position="208"/>
        <end position="277"/>
    </location>
</feature>
<evidence type="ECO:0000313" key="3">
    <source>
        <dbReference type="EMBL" id="PZX14537.1"/>
    </source>
</evidence>
<dbReference type="AlphaFoldDB" id="A0A2W7N8L4"/>
<dbReference type="EMBL" id="QKZK01000019">
    <property type="protein sequence ID" value="PZX14537.1"/>
    <property type="molecule type" value="Genomic_DNA"/>
</dbReference>